<evidence type="ECO:0000313" key="1">
    <source>
        <dbReference type="EMBL" id="GAA3081741.1"/>
    </source>
</evidence>
<protein>
    <submittedName>
        <fullName evidence="1">Uncharacterized protein</fullName>
    </submittedName>
</protein>
<reference evidence="2" key="1">
    <citation type="journal article" date="2019" name="Int. J. Syst. Evol. Microbiol.">
        <title>The Global Catalogue of Microorganisms (GCM) 10K type strain sequencing project: providing services to taxonomists for standard genome sequencing and annotation.</title>
        <authorList>
            <consortium name="The Broad Institute Genomics Platform"/>
            <consortium name="The Broad Institute Genome Sequencing Center for Infectious Disease"/>
            <person name="Wu L."/>
            <person name="Ma J."/>
        </authorList>
    </citation>
    <scope>NUCLEOTIDE SEQUENCE [LARGE SCALE GENOMIC DNA]</scope>
    <source>
        <strain evidence="2">JCM 9092</strain>
    </source>
</reference>
<keyword evidence="2" id="KW-1185">Reference proteome</keyword>
<organism evidence="1 2">
    <name type="scientific">Streptomyces rectiviolaceus</name>
    <dbReference type="NCBI Taxonomy" id="332591"/>
    <lineage>
        <taxon>Bacteria</taxon>
        <taxon>Bacillati</taxon>
        <taxon>Actinomycetota</taxon>
        <taxon>Actinomycetes</taxon>
        <taxon>Kitasatosporales</taxon>
        <taxon>Streptomycetaceae</taxon>
        <taxon>Streptomyces</taxon>
    </lineage>
</organism>
<evidence type="ECO:0000313" key="2">
    <source>
        <dbReference type="Proteomes" id="UP001501637"/>
    </source>
</evidence>
<gene>
    <name evidence="1" type="ORF">GCM10010449_02150</name>
</gene>
<dbReference type="Proteomes" id="UP001501637">
    <property type="component" value="Unassembled WGS sequence"/>
</dbReference>
<dbReference type="EMBL" id="BAAAUG010000009">
    <property type="protein sequence ID" value="GAA3081741.1"/>
    <property type="molecule type" value="Genomic_DNA"/>
</dbReference>
<name>A0ABP6M5U0_9ACTN</name>
<accession>A0ABP6M5U0</accession>
<comment type="caution">
    <text evidence="1">The sequence shown here is derived from an EMBL/GenBank/DDBJ whole genome shotgun (WGS) entry which is preliminary data.</text>
</comment>
<sequence length="83" mass="9202">MDFRGSAEDLKLPHVLWDADNKWSRTEPIITQDVFKPGWDFDGHVAPLPIYECAILRIAYAERWGDGAALAVSSKLGQSTVTG</sequence>
<proteinExistence type="predicted"/>